<dbReference type="RefSeq" id="WP_009525187.1">
    <property type="nucleotide sequence ID" value="NZ_JH414550.1"/>
</dbReference>
<dbReference type="BioCyc" id="EBAC796937-HMP:GMGH-954-MONOMER"/>
<evidence type="ECO:0000256" key="7">
    <source>
        <dbReference type="ARBA" id="ARBA00023315"/>
    </source>
</evidence>
<dbReference type="InterPro" id="IPR002505">
    <property type="entry name" value="PTA_PTB"/>
</dbReference>
<dbReference type="Pfam" id="PF01515">
    <property type="entry name" value="PTA_PTB"/>
    <property type="match status" value="1"/>
</dbReference>
<accession>G9X3J5</accession>
<dbReference type="GO" id="GO:0008959">
    <property type="term" value="F:phosphate acetyltransferase activity"/>
    <property type="evidence" value="ECO:0007669"/>
    <property type="project" value="UniProtKB-EC"/>
</dbReference>
<reference evidence="10 11" key="1">
    <citation type="submission" date="2011-08" db="EMBL/GenBank/DDBJ databases">
        <title>The Genome Sequence of Eubacteriaceae bacterium ACC19a.</title>
        <authorList>
            <consortium name="The Broad Institute Genome Sequencing Platform"/>
            <person name="Earl A."/>
            <person name="Ward D."/>
            <person name="Feldgarden M."/>
            <person name="Gevers D."/>
            <person name="Sizova M."/>
            <person name="Hazen A."/>
            <person name="Epstein S."/>
            <person name="Young S.K."/>
            <person name="Zeng Q."/>
            <person name="Gargeya S."/>
            <person name="Fitzgerald M."/>
            <person name="Haas B."/>
            <person name="Abouelleil A."/>
            <person name="Alvarado L."/>
            <person name="Arachchi H.M."/>
            <person name="Berlin A."/>
            <person name="Brown A."/>
            <person name="Chapman S.B."/>
            <person name="Chen Z."/>
            <person name="Dunbar C."/>
            <person name="Freedman E."/>
            <person name="Gearin G."/>
            <person name="Gellesch M."/>
            <person name="Goldberg J."/>
            <person name="Griggs A."/>
            <person name="Gujja S."/>
            <person name="Heiman D."/>
            <person name="Howarth C."/>
            <person name="Larson L."/>
            <person name="Lui A."/>
            <person name="MacDonald P.J.P."/>
            <person name="Montmayeur A."/>
            <person name="Murphy C."/>
            <person name="Neiman D."/>
            <person name="Pearson M."/>
            <person name="Priest M."/>
            <person name="Roberts A."/>
            <person name="Saif S."/>
            <person name="Shea T."/>
            <person name="Shenoy N."/>
            <person name="Sisk P."/>
            <person name="Stolte C."/>
            <person name="Sykes S."/>
            <person name="Wortman J."/>
            <person name="Nusbaum C."/>
            <person name="Birren B."/>
        </authorList>
    </citation>
    <scope>NUCLEOTIDE SEQUENCE [LARGE SCALE GENOMIC DNA]</scope>
    <source>
        <strain evidence="10 11">ACC19a</strain>
    </source>
</reference>
<proteinExistence type="inferred from homology"/>
<dbReference type="InterPro" id="IPR042113">
    <property type="entry name" value="P_AcTrfase_dom1"/>
</dbReference>
<gene>
    <name evidence="10" type="ORF">HMPREF9629_00952</name>
</gene>
<dbReference type="NCBIfam" id="TIGR00651">
    <property type="entry name" value="pta"/>
    <property type="match status" value="1"/>
</dbReference>
<feature type="domain" description="Phosphate acetyl/butaryl transferase" evidence="9">
    <location>
        <begin position="11"/>
        <end position="316"/>
    </location>
</feature>
<comment type="catalytic activity">
    <reaction evidence="1">
        <text>acetyl-CoA + phosphate = acetyl phosphate + CoA</text>
        <dbReference type="Rhea" id="RHEA:19521"/>
        <dbReference type="ChEBI" id="CHEBI:22191"/>
        <dbReference type="ChEBI" id="CHEBI:43474"/>
        <dbReference type="ChEBI" id="CHEBI:57287"/>
        <dbReference type="ChEBI" id="CHEBI:57288"/>
        <dbReference type="EC" id="2.3.1.8"/>
    </reaction>
</comment>
<evidence type="ECO:0000256" key="4">
    <source>
        <dbReference type="ARBA" id="ARBA00012707"/>
    </source>
</evidence>
<evidence type="ECO:0000256" key="6">
    <source>
        <dbReference type="ARBA" id="ARBA00022679"/>
    </source>
</evidence>
<dbReference type="NCBIfam" id="NF004167">
    <property type="entry name" value="PRK05632.1"/>
    <property type="match status" value="1"/>
</dbReference>
<dbReference type="PANTHER" id="PTHR43356:SF3">
    <property type="entry name" value="PHOSPHATE ACETYLTRANSFERASE"/>
    <property type="match status" value="1"/>
</dbReference>
<evidence type="ECO:0000256" key="2">
    <source>
        <dbReference type="ARBA" id="ARBA00004989"/>
    </source>
</evidence>
<evidence type="ECO:0000313" key="11">
    <source>
        <dbReference type="Proteomes" id="UP000006437"/>
    </source>
</evidence>
<dbReference type="PANTHER" id="PTHR43356">
    <property type="entry name" value="PHOSPHATE ACETYLTRANSFERASE"/>
    <property type="match status" value="1"/>
</dbReference>
<dbReference type="EC" id="2.3.1.8" evidence="4"/>
<evidence type="ECO:0000256" key="8">
    <source>
        <dbReference type="ARBA" id="ARBA00031108"/>
    </source>
</evidence>
<dbReference type="SUPFAM" id="SSF53659">
    <property type="entry name" value="Isocitrate/Isopropylmalate dehydrogenase-like"/>
    <property type="match status" value="1"/>
</dbReference>
<dbReference type="InterPro" id="IPR042112">
    <property type="entry name" value="P_AcTrfase_dom2"/>
</dbReference>
<keyword evidence="6 10" id="KW-0808">Transferase</keyword>
<comment type="caution">
    <text evidence="10">The sequence shown here is derived from an EMBL/GenBank/DDBJ whole genome shotgun (WGS) entry which is preliminary data.</text>
</comment>
<dbReference type="Proteomes" id="UP000006437">
    <property type="component" value="Unassembled WGS sequence"/>
</dbReference>
<dbReference type="Gene3D" id="3.40.50.10950">
    <property type="match status" value="1"/>
</dbReference>
<evidence type="ECO:0000313" key="10">
    <source>
        <dbReference type="EMBL" id="EHL09960.1"/>
    </source>
</evidence>
<organism evidence="10 11">
    <name type="scientific">Peptoanaerobacter stomatis</name>
    <dbReference type="NCBI Taxonomy" id="796937"/>
    <lineage>
        <taxon>Bacteria</taxon>
        <taxon>Bacillati</taxon>
        <taxon>Bacillota</taxon>
        <taxon>Clostridia</taxon>
        <taxon>Peptostreptococcales</taxon>
        <taxon>Filifactoraceae</taxon>
        <taxon>Peptoanaerobacter</taxon>
    </lineage>
</organism>
<dbReference type="InterPro" id="IPR012147">
    <property type="entry name" value="P_Ac_Bu_trans"/>
</dbReference>
<comment type="similarity">
    <text evidence="3">Belongs to the phosphate acetyltransferase and butyryltransferase family.</text>
</comment>
<dbReference type="NCBIfam" id="NF007233">
    <property type="entry name" value="PRK09653.1"/>
    <property type="match status" value="1"/>
</dbReference>
<dbReference type="AlphaFoldDB" id="G9X3J5"/>
<evidence type="ECO:0000256" key="5">
    <source>
        <dbReference type="ARBA" id="ARBA00021528"/>
    </source>
</evidence>
<evidence type="ECO:0000256" key="3">
    <source>
        <dbReference type="ARBA" id="ARBA00005656"/>
    </source>
</evidence>
<comment type="pathway">
    <text evidence="2">Metabolic intermediate biosynthesis; acetyl-CoA biosynthesis; acetyl-CoA from acetate: step 2/2.</text>
</comment>
<name>G9X3J5_9FIRM</name>
<dbReference type="PIRSF" id="PIRSF000428">
    <property type="entry name" value="P_Ac_trans"/>
    <property type="match status" value="1"/>
</dbReference>
<dbReference type="HOGENOM" id="CLU_019723_0_1_9"/>
<dbReference type="Gene3D" id="3.40.50.10750">
    <property type="entry name" value="Isocitrate/Isopropylmalate dehydrogenase-like"/>
    <property type="match status" value="1"/>
</dbReference>
<keyword evidence="7" id="KW-0012">Acyltransferase</keyword>
<dbReference type="InterPro" id="IPR050500">
    <property type="entry name" value="Phos_Acetyltrans/Butyryltrans"/>
</dbReference>
<dbReference type="EMBL" id="AFZE01000058">
    <property type="protein sequence ID" value="EHL09960.1"/>
    <property type="molecule type" value="Genomic_DNA"/>
</dbReference>
<sequence>MSFFYDAERIIRKYQHRIVLPEGTDKRIVGAASRLKNNNLLEPIVLGKPEEVQRVADENGFDISRVQIIDPLTYPEIDDLVKAFVERRKGKITEEEARETLKDENYFGTLLVYTGRADGLVSGAIHTTAATVKPALQIIKVNPMYSKVSGGYLLIRDKELYVFGDCAINIEPTSEDLAEIAKQSAETAKNYGLDPKIAMLSYSTKGSGKGELVDKVRYGFEIAKEKYPELVIDGELQFDAAFVPEVAAKKLGDSPVAGKANVFIFPDIQAGNIGYKMVQRLGNFEAIGPILQGLNAPVNDLSRGCNEEDVYKLCIISSMEAIKITEERQRKNNA</sequence>
<evidence type="ECO:0000259" key="9">
    <source>
        <dbReference type="Pfam" id="PF01515"/>
    </source>
</evidence>
<dbReference type="InterPro" id="IPR004614">
    <property type="entry name" value="P_AcTrfase"/>
</dbReference>
<dbReference type="PATRIC" id="fig|796937.3.peg.2190"/>
<protein>
    <recommendedName>
        <fullName evidence="5">Phosphate acetyltransferase</fullName>
        <ecNumber evidence="4">2.3.1.8</ecNumber>
    </recommendedName>
    <alternativeName>
        <fullName evidence="8">Phosphotransacetylase</fullName>
    </alternativeName>
</protein>
<evidence type="ECO:0000256" key="1">
    <source>
        <dbReference type="ARBA" id="ARBA00000705"/>
    </source>
</evidence>